<name>A0A109G343_BACMY</name>
<evidence type="ECO:0000313" key="1">
    <source>
        <dbReference type="EMBL" id="KWU59360.1"/>
    </source>
</evidence>
<evidence type="ECO:0000313" key="2">
    <source>
        <dbReference type="Proteomes" id="UP000065797"/>
    </source>
</evidence>
<dbReference type="AlphaFoldDB" id="A0A109G343"/>
<comment type="caution">
    <text evidence="1">The sequence shown here is derived from an EMBL/GenBank/DDBJ whole genome shotgun (WGS) entry which is preliminary data.</text>
</comment>
<dbReference type="EMBL" id="LRPH01000069">
    <property type="protein sequence ID" value="KWU59360.1"/>
    <property type="molecule type" value="Genomic_DNA"/>
</dbReference>
<dbReference type="Proteomes" id="UP000065797">
    <property type="component" value="Unassembled WGS sequence"/>
</dbReference>
<sequence length="59" mass="6420">MSAVPITVHASNIFGNRSACSDATTRIKVLTLLNATSDIYVKYGVNSSNQEVFFFVFSS</sequence>
<protein>
    <submittedName>
        <fullName evidence="1">Uncharacterized protein</fullName>
    </submittedName>
</protein>
<organism evidence="1 2">
    <name type="scientific">Bacillus mycoides</name>
    <dbReference type="NCBI Taxonomy" id="1405"/>
    <lineage>
        <taxon>Bacteria</taxon>
        <taxon>Bacillati</taxon>
        <taxon>Bacillota</taxon>
        <taxon>Bacilli</taxon>
        <taxon>Bacillales</taxon>
        <taxon>Bacillaceae</taxon>
        <taxon>Bacillus</taxon>
        <taxon>Bacillus cereus group</taxon>
    </lineage>
</organism>
<accession>A0A109G343</accession>
<gene>
    <name evidence="1" type="ORF">AWW70_18995</name>
</gene>
<proteinExistence type="predicted"/>
<reference evidence="1 2" key="1">
    <citation type="submission" date="2016-01" db="EMBL/GenBank/DDBJ databases">
        <authorList>
            <person name="McClelland M."/>
            <person name="Jain A."/>
            <person name="Saraogi P."/>
            <person name="Mendelson R."/>
            <person name="Westerman R."/>
            <person name="SanMiguel P."/>
            <person name="Csonka L."/>
        </authorList>
    </citation>
    <scope>NUCLEOTIDE SEQUENCE [LARGE SCALE GENOMIC DNA]</scope>
    <source>
        <strain evidence="1 2">PE8-15</strain>
    </source>
</reference>